<proteinExistence type="predicted"/>
<keyword evidence="2" id="KW-1185">Reference proteome</keyword>
<name>A0ABQ0P0N0_9PROT</name>
<comment type="caution">
    <text evidence="1">The sequence shown here is derived from an EMBL/GenBank/DDBJ whole genome shotgun (WGS) entry which is preliminary data.</text>
</comment>
<dbReference type="Proteomes" id="UP001062901">
    <property type="component" value="Unassembled WGS sequence"/>
</dbReference>
<dbReference type="EMBL" id="BAQD01000087">
    <property type="protein sequence ID" value="GBQ08354.1"/>
    <property type="molecule type" value="Genomic_DNA"/>
</dbReference>
<dbReference type="Gene3D" id="3.40.109.10">
    <property type="entry name" value="NADH Oxidase"/>
    <property type="match status" value="1"/>
</dbReference>
<dbReference type="PANTHER" id="PTHR43821">
    <property type="entry name" value="NAD(P)H NITROREDUCTASE YDJA-RELATED"/>
    <property type="match status" value="1"/>
</dbReference>
<dbReference type="InterPro" id="IPR052530">
    <property type="entry name" value="NAD(P)H_nitroreductase"/>
</dbReference>
<evidence type="ECO:0000313" key="2">
    <source>
        <dbReference type="Proteomes" id="UP001062901"/>
    </source>
</evidence>
<evidence type="ECO:0000313" key="1">
    <source>
        <dbReference type="EMBL" id="GBQ08354.1"/>
    </source>
</evidence>
<dbReference type="SUPFAM" id="SSF55469">
    <property type="entry name" value="FMN-dependent nitroreductase-like"/>
    <property type="match status" value="1"/>
</dbReference>
<organism evidence="1 2">
    <name type="scientific">Saccharibacter floricola DSM 15669</name>
    <dbReference type="NCBI Taxonomy" id="1123227"/>
    <lineage>
        <taxon>Bacteria</taxon>
        <taxon>Pseudomonadati</taxon>
        <taxon>Pseudomonadota</taxon>
        <taxon>Alphaproteobacteria</taxon>
        <taxon>Acetobacterales</taxon>
        <taxon>Acetobacteraceae</taxon>
        <taxon>Saccharibacter</taxon>
    </lineage>
</organism>
<sequence>MHRFSTMPMVIGLGMALRPDDKIPLQEQVMASAAGAMNVLNGLHLEGFGGVWVSGAYCEDRTLLTRLGVDGLAGFLFVGTPQEPDRVKRRPDVAHYMVDWNGLGDVSFPVDKRES</sequence>
<gene>
    <name evidence="1" type="ORF">AA15669_1749</name>
</gene>
<reference evidence="1" key="1">
    <citation type="submission" date="2013-04" db="EMBL/GenBank/DDBJ databases">
        <title>The genome sequencing project of 58 acetic acid bacteria.</title>
        <authorList>
            <person name="Okamoto-Kainuma A."/>
            <person name="Ishikawa M."/>
            <person name="Umino S."/>
            <person name="Koizumi Y."/>
            <person name="Shiwa Y."/>
            <person name="Yoshikawa H."/>
            <person name="Matsutani M."/>
            <person name="Matsushita K."/>
        </authorList>
    </citation>
    <scope>NUCLEOTIDE SEQUENCE</scope>
    <source>
        <strain evidence="1">DSM 15669</strain>
    </source>
</reference>
<accession>A0ABQ0P0N0</accession>
<dbReference type="PANTHER" id="PTHR43821:SF1">
    <property type="entry name" value="NAD(P)H NITROREDUCTASE YDJA-RELATED"/>
    <property type="match status" value="1"/>
</dbReference>
<dbReference type="InterPro" id="IPR000415">
    <property type="entry name" value="Nitroreductase-like"/>
</dbReference>
<protein>
    <submittedName>
        <fullName evidence="1">Oxidoreductase</fullName>
    </submittedName>
</protein>